<sequence>MHQLVATRKLGMHQLLRLGSWKARNLSRAARCRTVKLEDRGEHNHNTWILFCWLIIKETK</sequence>
<gene>
    <name evidence="1" type="ORF">KFK09_004624</name>
</gene>
<dbReference type="AlphaFoldDB" id="A0A8T3C6L6"/>
<accession>A0A8T3C6L6</accession>
<proteinExistence type="predicted"/>
<dbReference type="Proteomes" id="UP000829196">
    <property type="component" value="Unassembled WGS sequence"/>
</dbReference>
<name>A0A8T3C6L6_DENNO</name>
<dbReference type="EMBL" id="JAGYWB010000004">
    <property type="protein sequence ID" value="KAI0525231.1"/>
    <property type="molecule type" value="Genomic_DNA"/>
</dbReference>
<reference evidence="1" key="1">
    <citation type="journal article" date="2022" name="Front. Genet.">
        <title>Chromosome-Scale Assembly of the Dendrobium nobile Genome Provides Insights Into the Molecular Mechanism of the Biosynthesis of the Medicinal Active Ingredient of Dendrobium.</title>
        <authorList>
            <person name="Xu Q."/>
            <person name="Niu S.-C."/>
            <person name="Li K.-L."/>
            <person name="Zheng P.-J."/>
            <person name="Zhang X.-J."/>
            <person name="Jia Y."/>
            <person name="Liu Y."/>
            <person name="Niu Y.-X."/>
            <person name="Yu L.-H."/>
            <person name="Chen D.-F."/>
            <person name="Zhang G.-Q."/>
        </authorList>
    </citation>
    <scope>NUCLEOTIDE SEQUENCE</scope>
    <source>
        <tissue evidence="1">Leaf</tissue>
    </source>
</reference>
<protein>
    <submittedName>
        <fullName evidence="1">Uncharacterized protein</fullName>
    </submittedName>
</protein>
<organism evidence="1 2">
    <name type="scientific">Dendrobium nobile</name>
    <name type="common">Orchid</name>
    <dbReference type="NCBI Taxonomy" id="94219"/>
    <lineage>
        <taxon>Eukaryota</taxon>
        <taxon>Viridiplantae</taxon>
        <taxon>Streptophyta</taxon>
        <taxon>Embryophyta</taxon>
        <taxon>Tracheophyta</taxon>
        <taxon>Spermatophyta</taxon>
        <taxon>Magnoliopsida</taxon>
        <taxon>Liliopsida</taxon>
        <taxon>Asparagales</taxon>
        <taxon>Orchidaceae</taxon>
        <taxon>Epidendroideae</taxon>
        <taxon>Malaxideae</taxon>
        <taxon>Dendrobiinae</taxon>
        <taxon>Dendrobium</taxon>
    </lineage>
</organism>
<comment type="caution">
    <text evidence="1">The sequence shown here is derived from an EMBL/GenBank/DDBJ whole genome shotgun (WGS) entry which is preliminary data.</text>
</comment>
<evidence type="ECO:0000313" key="2">
    <source>
        <dbReference type="Proteomes" id="UP000829196"/>
    </source>
</evidence>
<keyword evidence="2" id="KW-1185">Reference proteome</keyword>
<evidence type="ECO:0000313" key="1">
    <source>
        <dbReference type="EMBL" id="KAI0525231.1"/>
    </source>
</evidence>